<feature type="transmembrane region" description="Helical" evidence="16">
    <location>
        <begin position="130"/>
        <end position="147"/>
    </location>
</feature>
<evidence type="ECO:0000256" key="12">
    <source>
        <dbReference type="ARBA" id="ARBA00022692"/>
    </source>
</evidence>
<evidence type="ECO:0000256" key="9">
    <source>
        <dbReference type="ARBA" id="ARBA00022597"/>
    </source>
</evidence>
<dbReference type="GO" id="GO:0090563">
    <property type="term" value="F:protein-phosphocysteine-sugar phosphotransferase activity"/>
    <property type="evidence" value="ECO:0007669"/>
    <property type="project" value="TreeGrafter"/>
</dbReference>
<keyword evidence="11" id="KW-0598">Phosphotransferase system</keyword>
<evidence type="ECO:0000256" key="3">
    <source>
        <dbReference type="ARBA" id="ARBA00004651"/>
    </source>
</evidence>
<reference evidence="20" key="1">
    <citation type="submission" date="2016-09" db="EMBL/GenBank/DDBJ databases">
        <title>Draft genome sequence of a novel species of the family Streptococcaceae isolated from flowers.</title>
        <authorList>
            <person name="Chuah L.-O."/>
            <person name="Yap K.-P."/>
            <person name="Thong K.L."/>
            <person name="Liong M.T."/>
            <person name="Ahmad R."/>
            <person name="Rusul G."/>
        </authorList>
    </citation>
    <scope>NUCLEOTIDE SEQUENCE [LARGE SCALE GENOMIC DNA]</scope>
    <source>
        <strain evidence="20">DF1</strain>
    </source>
</reference>
<feature type="transmembrane region" description="Helical" evidence="16">
    <location>
        <begin position="51"/>
        <end position="70"/>
    </location>
</feature>
<dbReference type="EC" id="2.7.1.197" evidence="4"/>
<evidence type="ECO:0000256" key="1">
    <source>
        <dbReference type="ARBA" id="ARBA00001655"/>
    </source>
</evidence>
<keyword evidence="14 16" id="KW-0472">Membrane</keyword>
<dbReference type="OrthoDB" id="9814222at2"/>
<dbReference type="GO" id="GO:0009401">
    <property type="term" value="P:phosphoenolpyruvate-dependent sugar phosphotransferase system"/>
    <property type="evidence" value="ECO:0007669"/>
    <property type="project" value="UniProtKB-KW"/>
</dbReference>
<evidence type="ECO:0000256" key="10">
    <source>
        <dbReference type="ARBA" id="ARBA00022679"/>
    </source>
</evidence>
<comment type="function">
    <text evidence="2">The phosphoenolpyruvate-dependent sugar phosphotransferase system (sugar PTS), a major carbohydrate active transport system, catalyzes the phosphorylation of incoming sugar substrates concomitantly with their translocation across the cell membrane. The enzyme II CmtAB PTS system is involved in D-mannitol transport.</text>
</comment>
<dbReference type="SUPFAM" id="SSF52794">
    <property type="entry name" value="PTS system IIB component-like"/>
    <property type="match status" value="2"/>
</dbReference>
<evidence type="ECO:0000256" key="11">
    <source>
        <dbReference type="ARBA" id="ARBA00022683"/>
    </source>
</evidence>
<keyword evidence="7" id="KW-1003">Cell membrane</keyword>
<dbReference type="AlphaFoldDB" id="A0A1E8GIW4"/>
<gene>
    <name evidence="19" type="ORF">BG261_07970</name>
</gene>
<evidence type="ECO:0000256" key="4">
    <source>
        <dbReference type="ARBA" id="ARBA00011909"/>
    </source>
</evidence>
<evidence type="ECO:0000256" key="8">
    <source>
        <dbReference type="ARBA" id="ARBA00022553"/>
    </source>
</evidence>
<keyword evidence="13 16" id="KW-1133">Transmembrane helix</keyword>
<dbReference type="RefSeq" id="WP_070793219.1">
    <property type="nucleotide sequence ID" value="NZ_MKIR01000026.1"/>
</dbReference>
<evidence type="ECO:0000256" key="13">
    <source>
        <dbReference type="ARBA" id="ARBA00022989"/>
    </source>
</evidence>
<keyword evidence="8" id="KW-0597">Phosphoprotein</keyword>
<comment type="caution">
    <text evidence="19">The sequence shown here is derived from an EMBL/GenBank/DDBJ whole genome shotgun (WGS) entry which is preliminary data.</text>
</comment>
<keyword evidence="10" id="KW-0808">Transferase</keyword>
<dbReference type="STRING" id="1859473.BG261_07970"/>
<keyword evidence="12 16" id="KW-0812">Transmembrane</keyword>
<feature type="transmembrane region" description="Helical" evidence="16">
    <location>
        <begin position="304"/>
        <end position="327"/>
    </location>
</feature>
<dbReference type="InterPro" id="IPR003501">
    <property type="entry name" value="PTS_EIIB_2/3"/>
</dbReference>
<accession>A0A1E8GIW4</accession>
<evidence type="ECO:0000313" key="20">
    <source>
        <dbReference type="Proteomes" id="UP000178622"/>
    </source>
</evidence>
<dbReference type="Pfam" id="PF02302">
    <property type="entry name" value="PTS_IIB"/>
    <property type="match status" value="1"/>
</dbReference>
<comment type="subcellular location">
    <subcellularLocation>
        <location evidence="3">Cell membrane</location>
        <topology evidence="3">Multi-pass membrane protein</topology>
    </subcellularLocation>
</comment>
<proteinExistence type="predicted"/>
<dbReference type="InterPro" id="IPR036095">
    <property type="entry name" value="PTS_EIIB-like_sf"/>
</dbReference>
<evidence type="ECO:0000256" key="5">
    <source>
        <dbReference type="ARBA" id="ARBA00021825"/>
    </source>
</evidence>
<evidence type="ECO:0000256" key="16">
    <source>
        <dbReference type="SAM" id="Phobius"/>
    </source>
</evidence>
<evidence type="ECO:0000256" key="6">
    <source>
        <dbReference type="ARBA" id="ARBA00022448"/>
    </source>
</evidence>
<keyword evidence="20" id="KW-1185">Reference proteome</keyword>
<protein>
    <recommendedName>
        <fullName evidence="5">PTS system mannitol-specific EIICB component</fullName>
        <ecNumber evidence="4">2.7.1.197</ecNumber>
    </recommendedName>
    <alternativeName>
        <fullName evidence="15">EIICB-Mtl</fullName>
    </alternativeName>
</protein>
<evidence type="ECO:0000313" key="19">
    <source>
        <dbReference type="EMBL" id="OFI48210.1"/>
    </source>
</evidence>
<evidence type="ECO:0000256" key="15">
    <source>
        <dbReference type="ARBA" id="ARBA00033349"/>
    </source>
</evidence>
<feature type="transmembrane region" description="Helical" evidence="16">
    <location>
        <begin position="21"/>
        <end position="45"/>
    </location>
</feature>
<keyword evidence="9" id="KW-0762">Sugar transport</keyword>
<evidence type="ECO:0000259" key="18">
    <source>
        <dbReference type="PROSITE" id="PS51104"/>
    </source>
</evidence>
<dbReference type="GO" id="GO:0022872">
    <property type="term" value="F:protein-N(PI)-phosphohistidine-mannitol phosphotransferase system transmembrane transporter activity"/>
    <property type="evidence" value="ECO:0007669"/>
    <property type="project" value="InterPro"/>
</dbReference>
<feature type="domain" description="PTS EIIB type-2" evidence="17">
    <location>
        <begin position="417"/>
        <end position="512"/>
    </location>
</feature>
<evidence type="ECO:0000256" key="14">
    <source>
        <dbReference type="ARBA" id="ARBA00023136"/>
    </source>
</evidence>
<dbReference type="InterPro" id="IPR029503">
    <property type="entry name" value="PTS_EIIB_mannitol"/>
</dbReference>
<dbReference type="CDD" id="cd05567">
    <property type="entry name" value="PTS_IIB_mannitol"/>
    <property type="match status" value="1"/>
</dbReference>
<dbReference type="Pfam" id="PF02378">
    <property type="entry name" value="PTS_EIIC"/>
    <property type="match status" value="1"/>
</dbReference>
<evidence type="ECO:0000256" key="7">
    <source>
        <dbReference type="ARBA" id="ARBA00022475"/>
    </source>
</evidence>
<feature type="transmembrane region" description="Helical" evidence="16">
    <location>
        <begin position="249"/>
        <end position="270"/>
    </location>
</feature>
<keyword evidence="6" id="KW-0813">Transport</keyword>
<sequence>MEKEQVSLKVRVQKLGTALSNMVMPNIPILIAWGILTALFISDGWLPNAKFALMVGPMLTYLIPIMIGYTGGKNIYEHRGGVVGAIATFGAIVATQGSLGFYSAIGGLKPEMADFATKYADALANRAPDVPMILGAMIMGPLGAWVIKKFDAWVQPKTPTGFEMLVNNFSAGILGFLLSLVANIAVGPAVETLTSFMAKGVDTLINAHLIPLANIFIEPAKVLFLNNAINHGILTPLGTEQAQQTGKSLLFLLEANPGPGLGILLAFMFFGKGSAKATAPGAALIHFLGGIHEIYFPYVMMKPALFLAAIAGGVTGTAVNNMLGSGLRAPASPGSIIAILGMTPKGTFIPVIMGVLSATVVSFLVAAVILRRDKSDVAEDDFEAAQAAVAADKAVSKGMAQSGQAFVDELGDTGHIKHIIFACDAGMGSSAMGASILRDKVKKAGLNIDVTNKAIANLKDSADTLVVTQEELAPRAATMAPSSVRVAVSNFLNSPKYDEIIESLSGKGIDNSPVVKYTEAPSSDVDLNVIDEVVFAHGEKVGSSTMGKETLKAIFKHNNIAIPISDHDFSELVAYNAPNILVVTQNKYAGIAEKYAPTAQHLNVDSLVTTPEYDKIVSRVK</sequence>
<feature type="domain" description="PTS EIIC type-2" evidence="18">
    <location>
        <begin position="15"/>
        <end position="419"/>
    </location>
</feature>
<dbReference type="PROSITE" id="PS51104">
    <property type="entry name" value="PTS_EIIC_TYPE_2"/>
    <property type="match status" value="1"/>
</dbReference>
<comment type="catalytic activity">
    <reaction evidence="1">
        <text>D-mannitol(out) + N(pros)-phospho-L-histidyl-[protein] = D-mannitol 1-phosphate(in) + L-histidyl-[protein]</text>
        <dbReference type="Rhea" id="RHEA:33363"/>
        <dbReference type="Rhea" id="RHEA-COMP:9745"/>
        <dbReference type="Rhea" id="RHEA-COMP:9746"/>
        <dbReference type="ChEBI" id="CHEBI:16899"/>
        <dbReference type="ChEBI" id="CHEBI:29979"/>
        <dbReference type="ChEBI" id="CHEBI:61381"/>
        <dbReference type="ChEBI" id="CHEBI:64837"/>
        <dbReference type="EC" id="2.7.1.197"/>
    </reaction>
</comment>
<dbReference type="InterPro" id="IPR003352">
    <property type="entry name" value="PTS_EIIC"/>
</dbReference>
<evidence type="ECO:0000259" key="17">
    <source>
        <dbReference type="PROSITE" id="PS51099"/>
    </source>
</evidence>
<evidence type="ECO:0000256" key="2">
    <source>
        <dbReference type="ARBA" id="ARBA00002434"/>
    </source>
</evidence>
<dbReference type="EMBL" id="MKIR01000026">
    <property type="protein sequence ID" value="OFI48210.1"/>
    <property type="molecule type" value="Genomic_DNA"/>
</dbReference>
<dbReference type="PANTHER" id="PTHR30181:SF2">
    <property type="entry name" value="PTS SYSTEM MANNITOL-SPECIFIC EIICBA COMPONENT"/>
    <property type="match status" value="1"/>
</dbReference>
<dbReference type="PROSITE" id="PS51099">
    <property type="entry name" value="PTS_EIIB_TYPE_2"/>
    <property type="match status" value="1"/>
</dbReference>
<name>A0A1E8GIW4_9LACT</name>
<organism evidence="19 20">
    <name type="scientific">Floricoccus tropicus</name>
    <dbReference type="NCBI Taxonomy" id="1859473"/>
    <lineage>
        <taxon>Bacteria</taxon>
        <taxon>Bacillati</taxon>
        <taxon>Bacillota</taxon>
        <taxon>Bacilli</taxon>
        <taxon>Lactobacillales</taxon>
        <taxon>Streptococcaceae</taxon>
        <taxon>Floricoccus</taxon>
    </lineage>
</organism>
<dbReference type="InterPro" id="IPR013014">
    <property type="entry name" value="PTS_EIIC_2"/>
</dbReference>
<dbReference type="GO" id="GO:0005886">
    <property type="term" value="C:plasma membrane"/>
    <property type="evidence" value="ECO:0007669"/>
    <property type="project" value="UniProtKB-SubCell"/>
</dbReference>
<feature type="transmembrane region" description="Helical" evidence="16">
    <location>
        <begin position="348"/>
        <end position="370"/>
    </location>
</feature>
<feature type="transmembrane region" description="Helical" evidence="16">
    <location>
        <begin position="168"/>
        <end position="190"/>
    </location>
</feature>
<dbReference type="InterPro" id="IPR050893">
    <property type="entry name" value="Sugar_PTS"/>
</dbReference>
<dbReference type="PANTHER" id="PTHR30181">
    <property type="entry name" value="MANNITOL PERMEASE IIC COMPONENT"/>
    <property type="match status" value="1"/>
</dbReference>
<dbReference type="InterPro" id="IPR013011">
    <property type="entry name" value="PTS_EIIB_2"/>
</dbReference>
<dbReference type="Proteomes" id="UP000178622">
    <property type="component" value="Unassembled WGS sequence"/>
</dbReference>
<dbReference type="Gene3D" id="3.40.50.2300">
    <property type="match status" value="2"/>
</dbReference>
<feature type="transmembrane region" description="Helical" evidence="16">
    <location>
        <begin position="82"/>
        <end position="105"/>
    </location>
</feature>